<name>G0WGV7_NAUDC</name>
<evidence type="ECO:0000313" key="1">
    <source>
        <dbReference type="EMBL" id="CCD27035.1"/>
    </source>
</evidence>
<organism evidence="1 2">
    <name type="scientific">Naumovozyma dairenensis (strain ATCC 10597 / BCRC 20456 / CBS 421 / NBRC 0211 / NRRL Y-12639)</name>
    <name type="common">Saccharomyces dairenensis</name>
    <dbReference type="NCBI Taxonomy" id="1071378"/>
    <lineage>
        <taxon>Eukaryota</taxon>
        <taxon>Fungi</taxon>
        <taxon>Dikarya</taxon>
        <taxon>Ascomycota</taxon>
        <taxon>Saccharomycotina</taxon>
        <taxon>Saccharomycetes</taxon>
        <taxon>Saccharomycetales</taxon>
        <taxon>Saccharomycetaceae</taxon>
        <taxon>Naumovozyma</taxon>
    </lineage>
</organism>
<dbReference type="RefSeq" id="XP_003672278.1">
    <property type="nucleotide sequence ID" value="XM_003672230.1"/>
</dbReference>
<reference evidence="1 2" key="1">
    <citation type="journal article" date="2011" name="Proc. Natl. Acad. Sci. U.S.A.">
        <title>Evolutionary erosion of yeast sex chromosomes by mating-type switching accidents.</title>
        <authorList>
            <person name="Gordon J.L."/>
            <person name="Armisen D."/>
            <person name="Proux-Wera E."/>
            <person name="Oheigeartaigh S.S."/>
            <person name="Byrne K.P."/>
            <person name="Wolfe K.H."/>
        </authorList>
    </citation>
    <scope>NUCLEOTIDE SEQUENCE [LARGE SCALE GENOMIC DNA]</scope>
    <source>
        <strain evidence="2">ATCC 10597 / BCRC 20456 / CBS 421 / NBRC 0211 / NRRL Y-12639</strain>
    </source>
</reference>
<dbReference type="Proteomes" id="UP000000689">
    <property type="component" value="Chromosome 10"/>
</dbReference>
<accession>G0WGV7</accession>
<dbReference type="KEGG" id="ndi:NDAI_0J01430"/>
<sequence>MNVKGITVLPLVFSTFPETLENFPSLRPPKPAHINSIHDLFEYINDEISPRIIIPEKPLNNPNLFLLDPNVGGGIRFLFDCMKLAC</sequence>
<dbReference type="GeneID" id="11494618"/>
<dbReference type="HOGENOM" id="CLU_2498383_0_0_1"/>
<evidence type="ECO:0000313" key="2">
    <source>
        <dbReference type="Proteomes" id="UP000000689"/>
    </source>
</evidence>
<protein>
    <submittedName>
        <fullName evidence="1">Uncharacterized protein</fullName>
    </submittedName>
</protein>
<gene>
    <name evidence="1" type="primary">NDAI0J01430</name>
    <name evidence="1" type="ordered locus">NDAI_0J01430</name>
</gene>
<keyword evidence="2" id="KW-1185">Reference proteome</keyword>
<dbReference type="AlphaFoldDB" id="G0WGV7"/>
<proteinExistence type="predicted"/>
<dbReference type="EMBL" id="HE580276">
    <property type="protein sequence ID" value="CCD27035.1"/>
    <property type="molecule type" value="Genomic_DNA"/>
</dbReference>